<dbReference type="EMBL" id="KN880499">
    <property type="protein sequence ID" value="KIY68590.1"/>
    <property type="molecule type" value="Genomic_DNA"/>
</dbReference>
<name>A0A0D7BEH9_9AGAR</name>
<evidence type="ECO:0000313" key="2">
    <source>
        <dbReference type="Proteomes" id="UP000054007"/>
    </source>
</evidence>
<dbReference type="AlphaFoldDB" id="A0A0D7BEH9"/>
<sequence>MLSPEVKREIMILSIHALKAWLKESIELNFSQTTVADAMYDYVEVFDLELFRWIVLDSVSLSDTNRLNSFLMSVPTVPFVGAAVVRLTLHGRLMGGTLDWAALLIARTHMPRLKILTLMRLQLDRSILRGLIEGLTCLNIQRCTLSPAALVTAINVVPSVLSQRNTFTETDTHFSGPIKTDRLVFSASSSKESTVYRLVLSHVQRVKRLTVYGVKGAWDLRGWWTTMETLKAVHGLPKHFIIHPRLRRLTIVIRDTWMAHFLAIFPVEYSGSMAITVEVSVGTSANSYQAFWEKLHRSPCSEVLDVVFMLRGRSAEQEIKEHSEHLEDLLAESNKIGGDILCPLADIEVRRCHCRDRYCTY</sequence>
<dbReference type="Proteomes" id="UP000054007">
    <property type="component" value="Unassembled WGS sequence"/>
</dbReference>
<evidence type="ECO:0000313" key="1">
    <source>
        <dbReference type="EMBL" id="KIY68590.1"/>
    </source>
</evidence>
<proteinExistence type="predicted"/>
<organism evidence="1 2">
    <name type="scientific">Cylindrobasidium torrendii FP15055 ss-10</name>
    <dbReference type="NCBI Taxonomy" id="1314674"/>
    <lineage>
        <taxon>Eukaryota</taxon>
        <taxon>Fungi</taxon>
        <taxon>Dikarya</taxon>
        <taxon>Basidiomycota</taxon>
        <taxon>Agaricomycotina</taxon>
        <taxon>Agaricomycetes</taxon>
        <taxon>Agaricomycetidae</taxon>
        <taxon>Agaricales</taxon>
        <taxon>Marasmiineae</taxon>
        <taxon>Physalacriaceae</taxon>
        <taxon>Cylindrobasidium</taxon>
    </lineage>
</organism>
<keyword evidence="2" id="KW-1185">Reference proteome</keyword>
<gene>
    <name evidence="1" type="ORF">CYLTODRAFT_421438</name>
</gene>
<protein>
    <recommendedName>
        <fullName evidence="3">F-box domain-containing protein</fullName>
    </recommendedName>
</protein>
<accession>A0A0D7BEH9</accession>
<evidence type="ECO:0008006" key="3">
    <source>
        <dbReference type="Google" id="ProtNLM"/>
    </source>
</evidence>
<reference evidence="1 2" key="1">
    <citation type="journal article" date="2015" name="Fungal Genet. Biol.">
        <title>Evolution of novel wood decay mechanisms in Agaricales revealed by the genome sequences of Fistulina hepatica and Cylindrobasidium torrendii.</title>
        <authorList>
            <person name="Floudas D."/>
            <person name="Held B.W."/>
            <person name="Riley R."/>
            <person name="Nagy L.G."/>
            <person name="Koehler G."/>
            <person name="Ransdell A.S."/>
            <person name="Younus H."/>
            <person name="Chow J."/>
            <person name="Chiniquy J."/>
            <person name="Lipzen A."/>
            <person name="Tritt A."/>
            <person name="Sun H."/>
            <person name="Haridas S."/>
            <person name="LaButti K."/>
            <person name="Ohm R.A."/>
            <person name="Kues U."/>
            <person name="Blanchette R.A."/>
            <person name="Grigoriev I.V."/>
            <person name="Minto R.E."/>
            <person name="Hibbett D.S."/>
        </authorList>
    </citation>
    <scope>NUCLEOTIDE SEQUENCE [LARGE SCALE GENOMIC DNA]</scope>
    <source>
        <strain evidence="1 2">FP15055 ss-10</strain>
    </source>
</reference>